<dbReference type="EMBL" id="JBHUGH010000006">
    <property type="protein sequence ID" value="MFD1912379.1"/>
    <property type="molecule type" value="Genomic_DNA"/>
</dbReference>
<organism evidence="9 10">
    <name type="scientific">Halodurantibacterium flavum</name>
    <dbReference type="NCBI Taxonomy" id="1382802"/>
    <lineage>
        <taxon>Bacteria</taxon>
        <taxon>Pseudomonadati</taxon>
        <taxon>Pseudomonadota</taxon>
        <taxon>Alphaproteobacteria</taxon>
        <taxon>Rhodobacterales</taxon>
        <taxon>Paracoccaceae</taxon>
        <taxon>Halodurantibacterium</taxon>
    </lineage>
</organism>
<dbReference type="InterPro" id="IPR002491">
    <property type="entry name" value="ABC_transptr_periplasmic_BD"/>
</dbReference>
<dbReference type="InterPro" id="IPR051313">
    <property type="entry name" value="Bact_iron-sidero_bind"/>
</dbReference>
<reference evidence="10" key="1">
    <citation type="journal article" date="2019" name="Int. J. Syst. Evol. Microbiol.">
        <title>The Global Catalogue of Microorganisms (GCM) 10K type strain sequencing project: providing services to taxonomists for standard genome sequencing and annotation.</title>
        <authorList>
            <consortium name="The Broad Institute Genomics Platform"/>
            <consortium name="The Broad Institute Genome Sequencing Center for Infectious Disease"/>
            <person name="Wu L."/>
            <person name="Ma J."/>
        </authorList>
    </citation>
    <scope>NUCLEOTIDE SEQUENCE [LARGE SCALE GENOMIC DNA]</scope>
    <source>
        <strain evidence="10">CGMCC 4.7242</strain>
    </source>
</reference>
<feature type="coiled-coil region" evidence="6">
    <location>
        <begin position="158"/>
        <end position="185"/>
    </location>
</feature>
<feature type="signal peptide" evidence="7">
    <location>
        <begin position="1"/>
        <end position="28"/>
    </location>
</feature>
<evidence type="ECO:0000256" key="7">
    <source>
        <dbReference type="SAM" id="SignalP"/>
    </source>
</evidence>
<keyword evidence="4" id="KW-0406">Ion transport</keyword>
<dbReference type="PROSITE" id="PS50983">
    <property type="entry name" value="FE_B12_PBP"/>
    <property type="match status" value="1"/>
</dbReference>
<comment type="similarity">
    <text evidence="2">Belongs to the bacterial solute-binding protein 8 family.</text>
</comment>
<dbReference type="SUPFAM" id="SSF53807">
    <property type="entry name" value="Helical backbone' metal receptor"/>
    <property type="match status" value="1"/>
</dbReference>
<proteinExistence type="inferred from homology"/>
<evidence type="ECO:0000256" key="2">
    <source>
        <dbReference type="ARBA" id="ARBA00008814"/>
    </source>
</evidence>
<sequence>MSLAVVFSVLRPLLLALAVLASAGLAAAQEFPQTFPHVYGETVVPERPQRVVSIGYVGHDNLLALGIVPVGLRHWYGDTPRGVWPWAEAVLGDANPVVLRGEVSLEQVAALSPDLILAISSGITAEEYAVLSQIAPTIASEAHYGSFGTPWQVQILTTARAVGRLTQAEEQLAALEARIADIRAAHPDWQGMTAVAAYAWAGVPGAFRSSDSRTGLLNALGFVTPAAIDSASGAEFYTSFSPEDLSVLDTDLLVWIGDQDDGSGIRSLALRQGLRAHQEGREIHADGMLAGALGHATLLSLPYALDRLIPEIEAAVDGDPATPVPSAVAAGLAPRD</sequence>
<feature type="chain" id="PRO_5045772640" evidence="7">
    <location>
        <begin position="29"/>
        <end position="336"/>
    </location>
</feature>
<evidence type="ECO:0000313" key="9">
    <source>
        <dbReference type="EMBL" id="MFD1912379.1"/>
    </source>
</evidence>
<name>A0ABW4S6F8_9RHOB</name>
<accession>A0ABW4S6F8</accession>
<dbReference type="Pfam" id="PF01497">
    <property type="entry name" value="Peripla_BP_2"/>
    <property type="match status" value="1"/>
</dbReference>
<dbReference type="RefSeq" id="WP_390260954.1">
    <property type="nucleotide sequence ID" value="NZ_JBHUGH010000006.1"/>
</dbReference>
<evidence type="ECO:0000256" key="1">
    <source>
        <dbReference type="ARBA" id="ARBA00004196"/>
    </source>
</evidence>
<evidence type="ECO:0000256" key="5">
    <source>
        <dbReference type="ARBA" id="ARBA00022729"/>
    </source>
</evidence>
<dbReference type="PANTHER" id="PTHR30532:SF24">
    <property type="entry name" value="FERRIC ENTEROBACTIN-BINDING PERIPLASMIC PROTEIN FEPB"/>
    <property type="match status" value="1"/>
</dbReference>
<keyword evidence="4" id="KW-0410">Iron transport</keyword>
<evidence type="ECO:0000256" key="3">
    <source>
        <dbReference type="ARBA" id="ARBA00022448"/>
    </source>
</evidence>
<gene>
    <name evidence="9" type="ORF">ACFSGJ_09140</name>
</gene>
<dbReference type="Gene3D" id="3.40.50.1980">
    <property type="entry name" value="Nitrogenase molybdenum iron protein domain"/>
    <property type="match status" value="2"/>
</dbReference>
<evidence type="ECO:0000313" key="10">
    <source>
        <dbReference type="Proteomes" id="UP001597353"/>
    </source>
</evidence>
<evidence type="ECO:0000259" key="8">
    <source>
        <dbReference type="PROSITE" id="PS50983"/>
    </source>
</evidence>
<keyword evidence="3" id="KW-0813">Transport</keyword>
<keyword evidence="5 7" id="KW-0732">Signal</keyword>
<protein>
    <submittedName>
        <fullName evidence="9">ABC transporter substrate-binding protein</fullName>
    </submittedName>
</protein>
<keyword evidence="10" id="KW-1185">Reference proteome</keyword>
<dbReference type="PANTHER" id="PTHR30532">
    <property type="entry name" value="IRON III DICITRATE-BINDING PERIPLASMIC PROTEIN"/>
    <property type="match status" value="1"/>
</dbReference>
<comment type="subcellular location">
    <subcellularLocation>
        <location evidence="1">Cell envelope</location>
    </subcellularLocation>
</comment>
<evidence type="ECO:0000256" key="4">
    <source>
        <dbReference type="ARBA" id="ARBA00022496"/>
    </source>
</evidence>
<evidence type="ECO:0000256" key="6">
    <source>
        <dbReference type="SAM" id="Coils"/>
    </source>
</evidence>
<keyword evidence="6" id="KW-0175">Coiled coil</keyword>
<feature type="domain" description="Fe/B12 periplasmic-binding" evidence="8">
    <location>
        <begin position="50"/>
        <end position="316"/>
    </location>
</feature>
<keyword evidence="4" id="KW-0408">Iron</keyword>
<comment type="caution">
    <text evidence="9">The sequence shown here is derived from an EMBL/GenBank/DDBJ whole genome shotgun (WGS) entry which is preliminary data.</text>
</comment>
<dbReference type="Proteomes" id="UP001597353">
    <property type="component" value="Unassembled WGS sequence"/>
</dbReference>